<dbReference type="InterPro" id="IPR001680">
    <property type="entry name" value="WD40_rpt"/>
</dbReference>
<evidence type="ECO:0000256" key="2">
    <source>
        <dbReference type="ARBA" id="ARBA00022737"/>
    </source>
</evidence>
<dbReference type="PROSITE" id="PS50294">
    <property type="entry name" value="WD_REPEATS_REGION"/>
    <property type="match status" value="1"/>
</dbReference>
<reference evidence="4 5" key="1">
    <citation type="submission" date="2019-06" db="EMBL/GenBank/DDBJ databases">
        <title>Sulfurimonas gotlandica sp. nov., a chemoautotrophic and psychrotolerant epsilonproteobacterium isolated from a pelagic redoxcline, and an emended description of the genus Sulfurimonas.</title>
        <authorList>
            <person name="Wang S."/>
            <person name="Jiang L."/>
            <person name="Shao Z."/>
        </authorList>
    </citation>
    <scope>NUCLEOTIDE SEQUENCE [LARGE SCALE GENOMIC DNA]</scope>
    <source>
        <strain evidence="4 5">B2</strain>
    </source>
</reference>
<dbReference type="InterPro" id="IPR036322">
    <property type="entry name" value="WD40_repeat_dom_sf"/>
</dbReference>
<accession>A0A7M1AV92</accession>
<keyword evidence="2" id="KW-0677">Repeat</keyword>
<dbReference type="InterPro" id="IPR015943">
    <property type="entry name" value="WD40/YVTN_repeat-like_dom_sf"/>
</dbReference>
<evidence type="ECO:0008006" key="6">
    <source>
        <dbReference type="Google" id="ProtNLM"/>
    </source>
</evidence>
<organism evidence="4 5">
    <name type="scientific">Sulfurimonas marina</name>
    <dbReference type="NCBI Taxonomy" id="2590551"/>
    <lineage>
        <taxon>Bacteria</taxon>
        <taxon>Pseudomonadati</taxon>
        <taxon>Campylobacterota</taxon>
        <taxon>Epsilonproteobacteria</taxon>
        <taxon>Campylobacterales</taxon>
        <taxon>Sulfurimonadaceae</taxon>
        <taxon>Sulfurimonas</taxon>
    </lineage>
</organism>
<proteinExistence type="predicted"/>
<dbReference type="Gene3D" id="2.130.10.10">
    <property type="entry name" value="YVTN repeat-like/Quinoprotein amine dehydrogenase"/>
    <property type="match status" value="1"/>
</dbReference>
<dbReference type="EMBL" id="CP041165">
    <property type="protein sequence ID" value="QOP41349.1"/>
    <property type="molecule type" value="Genomic_DNA"/>
</dbReference>
<feature type="repeat" description="WD" evidence="3">
    <location>
        <begin position="137"/>
        <end position="170"/>
    </location>
</feature>
<gene>
    <name evidence="4" type="ORF">FJR03_06175</name>
</gene>
<dbReference type="InterPro" id="IPR050505">
    <property type="entry name" value="WDR55/POC1"/>
</dbReference>
<dbReference type="KEGG" id="smax:FJR03_06175"/>
<dbReference type="PANTHER" id="PTHR44019">
    <property type="entry name" value="WD REPEAT-CONTAINING PROTEIN 55"/>
    <property type="match status" value="1"/>
</dbReference>
<dbReference type="RefSeq" id="WP_193112663.1">
    <property type="nucleotide sequence ID" value="NZ_CP041165.1"/>
</dbReference>
<dbReference type="PROSITE" id="PS50082">
    <property type="entry name" value="WD_REPEATS_2"/>
    <property type="match status" value="1"/>
</dbReference>
<evidence type="ECO:0000256" key="3">
    <source>
        <dbReference type="PROSITE-ProRule" id="PRU00221"/>
    </source>
</evidence>
<keyword evidence="1 3" id="KW-0853">WD repeat</keyword>
<evidence type="ECO:0000256" key="1">
    <source>
        <dbReference type="ARBA" id="ARBA00022574"/>
    </source>
</evidence>
<dbReference type="Pfam" id="PF00400">
    <property type="entry name" value="WD40"/>
    <property type="match status" value="2"/>
</dbReference>
<dbReference type="SUPFAM" id="SSF50978">
    <property type="entry name" value="WD40 repeat-like"/>
    <property type="match status" value="1"/>
</dbReference>
<keyword evidence="5" id="KW-1185">Reference proteome</keyword>
<dbReference type="Proteomes" id="UP000593910">
    <property type="component" value="Chromosome"/>
</dbReference>
<name>A0A7M1AV92_9BACT</name>
<dbReference type="SMART" id="SM00320">
    <property type="entry name" value="WD40"/>
    <property type="match status" value="6"/>
</dbReference>
<protein>
    <recommendedName>
        <fullName evidence="6">WD40 repeat domain-containing protein</fullName>
    </recommendedName>
</protein>
<dbReference type="AlphaFoldDB" id="A0A7M1AV92"/>
<sequence>MKVIKSKSVVKPVLLLKLYKEGNTLLVIDNETTIRFFNNDSLSLIDGFKAGIEHKDYRTNVVDFSQDQYYLASLSADARESRLYNAKTKKLVAKVDRHHGEASCVAIDPLNRFMLSGGDDGKIFAVDVKSGKLMFTLPSHIDTINDITFSKNANWVATASYDRKISVYNLVTMTHKDRLRAHGAPVMKIKFFNKNKLISIDKDSKAIIWNIHTSKVITRLQGIHDEVRQMVISEDERFLFLGTHLGYVLVYDLNTYEAISTRFIKMTSPITAMEFDGEKNELIIGTEDGFLIYYDIFEGLEEIKNLLKNKKFEAIQDEIEKNPLLRYTNVYELVSNLWEKTLEKAKIALENGDRSRAELLLNQFKDIPSKNKIIQKLYLDYAQYPKFVDNARNNKLALAYSLANSFPVYKDTKIYRALETKWKTSFAKAQKMMLNPKTLQSAKDMLMPYRGISEKTKFIQELFTKSAIYLRFRESISKKDFKIAMQLIKQNPFLTELPEYTTLMSFSDNLYIKAHDALAQEDLHTAGKLLSVLKDFDDFKEESLEILKDIEVKQKFYLAVKSNNMADAYDAMAQLEDIQETPEGKWLQDQWNEDVSIANTYAVTGDVIGVKKVLEKYLNINSKHMSLATIFSWCYISQLENAVNNRVVQSSIEKGVKNYLSLFGETDQIDNFYETFKEYYPETKLNLELLPKGSQSRWRPSMIMRSILE</sequence>
<evidence type="ECO:0000313" key="5">
    <source>
        <dbReference type="Proteomes" id="UP000593910"/>
    </source>
</evidence>
<dbReference type="PANTHER" id="PTHR44019:SF8">
    <property type="entry name" value="POC1 CENTRIOLAR PROTEIN HOMOLOG"/>
    <property type="match status" value="1"/>
</dbReference>
<evidence type="ECO:0000313" key="4">
    <source>
        <dbReference type="EMBL" id="QOP41349.1"/>
    </source>
</evidence>